<evidence type="ECO:0000256" key="1">
    <source>
        <dbReference type="SAM" id="MobiDB-lite"/>
    </source>
</evidence>
<dbReference type="AlphaFoldDB" id="A0A4Y7PNI9"/>
<dbReference type="VEuPathDB" id="FungiDB:BD410DRAFT_585867"/>
<evidence type="ECO:0000313" key="3">
    <source>
        <dbReference type="Proteomes" id="UP000294933"/>
    </source>
</evidence>
<dbReference type="EMBL" id="ML170230">
    <property type="protein sequence ID" value="TDL17013.1"/>
    <property type="molecule type" value="Genomic_DNA"/>
</dbReference>
<name>A0A4Y7PNI9_9AGAM</name>
<proteinExistence type="predicted"/>
<sequence>MGSNLSSYLSWHHFVTTEGPKMPPVNAIDSSSQRKKVRHTNPIQRINLSAERDVRAVKLINTSGGIMGVKCGREAFIAGVLSCPVPSRTWNNG</sequence>
<dbReference type="Proteomes" id="UP000294933">
    <property type="component" value="Unassembled WGS sequence"/>
</dbReference>
<reference evidence="2 3" key="1">
    <citation type="submission" date="2018-06" db="EMBL/GenBank/DDBJ databases">
        <title>A transcriptomic atlas of mushroom development highlights an independent origin of complex multicellularity.</title>
        <authorList>
            <consortium name="DOE Joint Genome Institute"/>
            <person name="Krizsan K."/>
            <person name="Almasi E."/>
            <person name="Merenyi Z."/>
            <person name="Sahu N."/>
            <person name="Viragh M."/>
            <person name="Koszo T."/>
            <person name="Mondo S."/>
            <person name="Kiss B."/>
            <person name="Balint B."/>
            <person name="Kues U."/>
            <person name="Barry K."/>
            <person name="Hegedus J.C."/>
            <person name="Henrissat B."/>
            <person name="Johnson J."/>
            <person name="Lipzen A."/>
            <person name="Ohm R."/>
            <person name="Nagy I."/>
            <person name="Pangilinan J."/>
            <person name="Yan J."/>
            <person name="Xiong Y."/>
            <person name="Grigoriev I.V."/>
            <person name="Hibbett D.S."/>
            <person name="Nagy L.G."/>
        </authorList>
    </citation>
    <scope>NUCLEOTIDE SEQUENCE [LARGE SCALE GENOMIC DNA]</scope>
    <source>
        <strain evidence="2 3">SZMC22713</strain>
    </source>
</reference>
<protein>
    <submittedName>
        <fullName evidence="2">Uncharacterized protein</fullName>
    </submittedName>
</protein>
<accession>A0A4Y7PNI9</accession>
<evidence type="ECO:0000313" key="2">
    <source>
        <dbReference type="EMBL" id="TDL17013.1"/>
    </source>
</evidence>
<keyword evidence="3" id="KW-1185">Reference proteome</keyword>
<feature type="region of interest" description="Disordered" evidence="1">
    <location>
        <begin position="20"/>
        <end position="39"/>
    </location>
</feature>
<gene>
    <name evidence="2" type="ORF">BD410DRAFT_585867</name>
</gene>
<organism evidence="2 3">
    <name type="scientific">Rickenella mellea</name>
    <dbReference type="NCBI Taxonomy" id="50990"/>
    <lineage>
        <taxon>Eukaryota</taxon>
        <taxon>Fungi</taxon>
        <taxon>Dikarya</taxon>
        <taxon>Basidiomycota</taxon>
        <taxon>Agaricomycotina</taxon>
        <taxon>Agaricomycetes</taxon>
        <taxon>Hymenochaetales</taxon>
        <taxon>Rickenellaceae</taxon>
        <taxon>Rickenella</taxon>
    </lineage>
</organism>